<dbReference type="PROSITE" id="PS51409">
    <property type="entry name" value="ARGINASE_2"/>
    <property type="match status" value="1"/>
</dbReference>
<dbReference type="PANTHER" id="PTHR43782:SF3">
    <property type="entry name" value="ARGINASE"/>
    <property type="match status" value="1"/>
</dbReference>
<reference evidence="6" key="1">
    <citation type="submission" date="2018-05" db="EMBL/GenBank/DDBJ databases">
        <authorList>
            <person name="Li Y."/>
        </authorList>
    </citation>
    <scope>NUCLEOTIDE SEQUENCE [LARGE SCALE GENOMIC DNA]</scope>
    <source>
        <strain evidence="6">sk1b4</strain>
    </source>
</reference>
<dbReference type="CDD" id="cd09999">
    <property type="entry name" value="Arginase-like_1"/>
    <property type="match status" value="1"/>
</dbReference>
<protein>
    <submittedName>
        <fullName evidence="5">Arginase</fullName>
    </submittedName>
</protein>
<dbReference type="RefSeq" id="WP_109092658.1">
    <property type="nucleotide sequence ID" value="NZ_QETB01000001.1"/>
</dbReference>
<evidence type="ECO:0000256" key="1">
    <source>
        <dbReference type="ARBA" id="ARBA00022723"/>
    </source>
</evidence>
<organism evidence="5 6">
    <name type="scientific">Ancrocorticia populi</name>
    <dbReference type="NCBI Taxonomy" id="2175228"/>
    <lineage>
        <taxon>Bacteria</taxon>
        <taxon>Bacillati</taxon>
        <taxon>Actinomycetota</taxon>
        <taxon>Actinomycetes</taxon>
        <taxon>Actinomycetales</taxon>
        <taxon>Actinomycetaceae</taxon>
        <taxon>Ancrocorticia</taxon>
    </lineage>
</organism>
<sequence>MTSAQTLRLIWPQWQGAGSENYPLPFNELPSDQARLGYAVGTKVIEATLPPHSGPTETVPVPMNIPDDEGSGGIENREILLEQLQAANALLKRHDPERIFTVGGDCSVSVAPFSWLAGRYGSDLAMVWIDSHPDVGTPESDYPGYHAMAVSALLGKVDAAFTDALPALLDPSKIALAGLHSWTADDFPNIASWGLSSFSPEDLRDTSDILLNWLAGTGASKVAIHFDVDTVDANQVQLGLGFDEGGLLAEQARRVIDDIAAAYDVVGLTVAEFIPRNVMFLQNLLGSAPLTN</sequence>
<evidence type="ECO:0000256" key="4">
    <source>
        <dbReference type="PROSITE-ProRule" id="PRU00742"/>
    </source>
</evidence>
<keyword evidence="2" id="KW-0378">Hydrolase</keyword>
<dbReference type="AlphaFoldDB" id="A0A2V1K6R5"/>
<dbReference type="InterPro" id="IPR023696">
    <property type="entry name" value="Ureohydrolase_dom_sf"/>
</dbReference>
<evidence type="ECO:0000256" key="2">
    <source>
        <dbReference type="ARBA" id="ARBA00022801"/>
    </source>
</evidence>
<accession>A0A2V1K6R5</accession>
<dbReference type="Pfam" id="PF00491">
    <property type="entry name" value="Arginase"/>
    <property type="match status" value="1"/>
</dbReference>
<evidence type="ECO:0000313" key="6">
    <source>
        <dbReference type="Proteomes" id="UP000245283"/>
    </source>
</evidence>
<dbReference type="SUPFAM" id="SSF52768">
    <property type="entry name" value="Arginase/deacetylase"/>
    <property type="match status" value="1"/>
</dbReference>
<comment type="caution">
    <text evidence="5">The sequence shown here is derived from an EMBL/GenBank/DDBJ whole genome shotgun (WGS) entry which is preliminary data.</text>
</comment>
<dbReference type="Gene3D" id="3.40.800.10">
    <property type="entry name" value="Ureohydrolase domain"/>
    <property type="match status" value="1"/>
</dbReference>
<keyword evidence="1" id="KW-0479">Metal-binding</keyword>
<keyword evidence="6" id="KW-1185">Reference proteome</keyword>
<evidence type="ECO:0000313" key="5">
    <source>
        <dbReference type="EMBL" id="PWF27158.1"/>
    </source>
</evidence>
<dbReference type="GO" id="GO:0005829">
    <property type="term" value="C:cytosol"/>
    <property type="evidence" value="ECO:0007669"/>
    <property type="project" value="TreeGrafter"/>
</dbReference>
<name>A0A2V1K6R5_9ACTO</name>
<dbReference type="GO" id="GO:0004053">
    <property type="term" value="F:arginase activity"/>
    <property type="evidence" value="ECO:0007669"/>
    <property type="project" value="TreeGrafter"/>
</dbReference>
<proteinExistence type="inferred from homology"/>
<dbReference type="EMBL" id="QETB01000001">
    <property type="protein sequence ID" value="PWF27158.1"/>
    <property type="molecule type" value="Genomic_DNA"/>
</dbReference>
<comment type="similarity">
    <text evidence="4">Belongs to the arginase family.</text>
</comment>
<dbReference type="InterPro" id="IPR006035">
    <property type="entry name" value="Ureohydrolase"/>
</dbReference>
<evidence type="ECO:0000256" key="3">
    <source>
        <dbReference type="ARBA" id="ARBA00023211"/>
    </source>
</evidence>
<dbReference type="Proteomes" id="UP000245283">
    <property type="component" value="Unassembled WGS sequence"/>
</dbReference>
<dbReference type="PANTHER" id="PTHR43782">
    <property type="entry name" value="ARGINASE"/>
    <property type="match status" value="1"/>
</dbReference>
<gene>
    <name evidence="5" type="ORF">DD236_01795</name>
</gene>
<dbReference type="GO" id="GO:0030145">
    <property type="term" value="F:manganese ion binding"/>
    <property type="evidence" value="ECO:0007669"/>
    <property type="project" value="TreeGrafter"/>
</dbReference>
<dbReference type="OrthoDB" id="7331788at2"/>
<keyword evidence="3" id="KW-0464">Manganese</keyword>